<reference evidence="2 3" key="1">
    <citation type="submission" date="2017-04" db="EMBL/GenBank/DDBJ databases">
        <authorList>
            <person name="Afonso C.L."/>
            <person name="Miller P.J."/>
            <person name="Scott M.A."/>
            <person name="Spackman E."/>
            <person name="Goraichik I."/>
            <person name="Dimitrov K.M."/>
            <person name="Suarez D.L."/>
            <person name="Swayne D.E."/>
        </authorList>
    </citation>
    <scope>NUCLEOTIDE SEQUENCE [LARGE SCALE GENOMIC DNA]</scope>
    <source>
        <strain evidence="2 3">DSM 43828</strain>
    </source>
</reference>
<sequence>MRLTWQSAGRRGVSPHGSQQITAPIGRGHGCRRTRPGRLRRACAGGGHQPSARQVDHGIVRDRKLRRHQSERRRSDVLLGSRAGHLPEHVDGVAGCQRGHHVDRLAPQPGARVGPANPDRRGPRPRAVGVGLHQPGRVHRLHLRPSQRQPRRHPCHRQGRRRPVADHRQHRRFGRANRGVPGLRHTGPEPGPDRHKRDSVSCLRNRR</sequence>
<dbReference type="Proteomes" id="UP000192674">
    <property type="component" value="Unassembled WGS sequence"/>
</dbReference>
<evidence type="ECO:0000256" key="1">
    <source>
        <dbReference type="SAM" id="MobiDB-lite"/>
    </source>
</evidence>
<gene>
    <name evidence="2" type="ORF">SAMN05661093_07250</name>
</gene>
<feature type="region of interest" description="Disordered" evidence="1">
    <location>
        <begin position="102"/>
        <end position="207"/>
    </location>
</feature>
<dbReference type="AlphaFoldDB" id="A0A1W2FK58"/>
<keyword evidence="3" id="KW-1185">Reference proteome</keyword>
<protein>
    <submittedName>
        <fullName evidence="2">Uncharacterized protein</fullName>
    </submittedName>
</protein>
<evidence type="ECO:0000313" key="2">
    <source>
        <dbReference type="EMBL" id="SMD21988.1"/>
    </source>
</evidence>
<dbReference type="EMBL" id="FWXV01000007">
    <property type="protein sequence ID" value="SMD21988.1"/>
    <property type="molecule type" value="Genomic_DNA"/>
</dbReference>
<name>A0A1W2FK58_KIBAR</name>
<organism evidence="2 3">
    <name type="scientific">Kibdelosporangium aridum</name>
    <dbReference type="NCBI Taxonomy" id="2030"/>
    <lineage>
        <taxon>Bacteria</taxon>
        <taxon>Bacillati</taxon>
        <taxon>Actinomycetota</taxon>
        <taxon>Actinomycetes</taxon>
        <taxon>Pseudonocardiales</taxon>
        <taxon>Pseudonocardiaceae</taxon>
        <taxon>Kibdelosporangium</taxon>
    </lineage>
</organism>
<proteinExistence type="predicted"/>
<feature type="compositionally biased region" description="Basic residues" evidence="1">
    <location>
        <begin position="136"/>
        <end position="175"/>
    </location>
</feature>
<accession>A0A1W2FK58</accession>
<feature type="region of interest" description="Disordered" evidence="1">
    <location>
        <begin position="1"/>
        <end position="35"/>
    </location>
</feature>
<evidence type="ECO:0000313" key="3">
    <source>
        <dbReference type="Proteomes" id="UP000192674"/>
    </source>
</evidence>